<dbReference type="EMBL" id="MHQC01000017">
    <property type="protein sequence ID" value="OGZ95118.1"/>
    <property type="molecule type" value="Genomic_DNA"/>
</dbReference>
<sequence>MLTDKKISAVIACYRDEESLPILYQRLTAVLKDITPRHEIVFVNGGSVDNAEVFLRDIARKDPHVVVVNHSRNFTSQGSFSSGMEVATGDAVVLLDADLQDPPELIQKFVEKWKEGYEVIYGVRSKREGPLFFSLATKIFYWTFRKLSYVDIPLDAGDFSLMDRRVVNILNAMPERDRFIRGLRAWVGFKQTGIPFHRPERMFGKSTNNFLKNIQWAKKGFFSFSYKPLEWISYLGFAIVVVSIAAIIFYLISYFIFPSQAGTRGIQTIIVLILFMGGIQLLSLSIIGEYVGRIFEEVKQRPKFIVKDIINDPRKEKPSV</sequence>
<evidence type="ECO:0000259" key="9">
    <source>
        <dbReference type="Pfam" id="PF00535"/>
    </source>
</evidence>
<dbReference type="CDD" id="cd04187">
    <property type="entry name" value="DPM1_like_bac"/>
    <property type="match status" value="1"/>
</dbReference>
<gene>
    <name evidence="10" type="ORF">A2633_06315</name>
</gene>
<evidence type="ECO:0000256" key="2">
    <source>
        <dbReference type="ARBA" id="ARBA00022676"/>
    </source>
</evidence>
<feature type="domain" description="Glycosyltransferase 2-like" evidence="9">
    <location>
        <begin position="8"/>
        <end position="167"/>
    </location>
</feature>
<dbReference type="GO" id="GO:0009103">
    <property type="term" value="P:lipopolysaccharide biosynthetic process"/>
    <property type="evidence" value="ECO:0007669"/>
    <property type="project" value="UniProtKB-KW"/>
</dbReference>
<dbReference type="AlphaFoldDB" id="A0A1G2K9M6"/>
<dbReference type="SUPFAM" id="SSF53448">
    <property type="entry name" value="Nucleotide-diphospho-sugar transferases"/>
    <property type="match status" value="1"/>
</dbReference>
<feature type="transmembrane region" description="Helical" evidence="8">
    <location>
        <begin position="269"/>
        <end position="291"/>
    </location>
</feature>
<organism evidence="10 11">
    <name type="scientific">Candidatus Sungbacteria bacterium RIFCSPHIGHO2_01_FULL_47_32</name>
    <dbReference type="NCBI Taxonomy" id="1802264"/>
    <lineage>
        <taxon>Bacteria</taxon>
        <taxon>Candidatus Sungiibacteriota</taxon>
    </lineage>
</organism>
<reference evidence="10 11" key="1">
    <citation type="journal article" date="2016" name="Nat. Commun.">
        <title>Thousands of microbial genomes shed light on interconnected biogeochemical processes in an aquifer system.</title>
        <authorList>
            <person name="Anantharaman K."/>
            <person name="Brown C.T."/>
            <person name="Hug L.A."/>
            <person name="Sharon I."/>
            <person name="Castelle C.J."/>
            <person name="Probst A.J."/>
            <person name="Thomas B.C."/>
            <person name="Singh A."/>
            <person name="Wilkins M.J."/>
            <person name="Karaoz U."/>
            <person name="Brodie E.L."/>
            <person name="Williams K.H."/>
            <person name="Hubbard S.S."/>
            <person name="Banfield J.F."/>
        </authorList>
    </citation>
    <scope>NUCLEOTIDE SEQUENCE [LARGE SCALE GENOMIC DNA]</scope>
</reference>
<dbReference type="Gene3D" id="3.90.550.10">
    <property type="entry name" value="Spore Coat Polysaccharide Biosynthesis Protein SpsA, Chain A"/>
    <property type="match status" value="1"/>
</dbReference>
<evidence type="ECO:0000313" key="10">
    <source>
        <dbReference type="EMBL" id="OGZ95118.1"/>
    </source>
</evidence>
<evidence type="ECO:0000256" key="5">
    <source>
        <dbReference type="ARBA" id="ARBA00022985"/>
    </source>
</evidence>
<evidence type="ECO:0000256" key="8">
    <source>
        <dbReference type="SAM" id="Phobius"/>
    </source>
</evidence>
<dbReference type="PANTHER" id="PTHR48090">
    <property type="entry name" value="UNDECAPRENYL-PHOSPHATE 4-DEOXY-4-FORMAMIDO-L-ARABINOSE TRANSFERASE-RELATED"/>
    <property type="match status" value="1"/>
</dbReference>
<protein>
    <recommendedName>
        <fullName evidence="9">Glycosyltransferase 2-like domain-containing protein</fullName>
    </recommendedName>
</protein>
<comment type="caution">
    <text evidence="10">The sequence shown here is derived from an EMBL/GenBank/DDBJ whole genome shotgun (WGS) entry which is preliminary data.</text>
</comment>
<keyword evidence="5" id="KW-0448">Lipopolysaccharide biosynthesis</keyword>
<evidence type="ECO:0000256" key="3">
    <source>
        <dbReference type="ARBA" id="ARBA00022679"/>
    </source>
</evidence>
<keyword evidence="2" id="KW-0328">Glycosyltransferase</keyword>
<proteinExistence type="predicted"/>
<evidence type="ECO:0000256" key="4">
    <source>
        <dbReference type="ARBA" id="ARBA00022692"/>
    </source>
</evidence>
<feature type="transmembrane region" description="Helical" evidence="8">
    <location>
        <begin position="231"/>
        <end position="257"/>
    </location>
</feature>
<accession>A0A1G2K9M6</accession>
<keyword evidence="4 8" id="KW-0812">Transmembrane</keyword>
<name>A0A1G2K9M6_9BACT</name>
<evidence type="ECO:0000256" key="1">
    <source>
        <dbReference type="ARBA" id="ARBA00022475"/>
    </source>
</evidence>
<keyword evidence="1" id="KW-1003">Cell membrane</keyword>
<dbReference type="Pfam" id="PF00535">
    <property type="entry name" value="Glycos_transf_2"/>
    <property type="match status" value="1"/>
</dbReference>
<evidence type="ECO:0000256" key="6">
    <source>
        <dbReference type="ARBA" id="ARBA00022989"/>
    </source>
</evidence>
<evidence type="ECO:0000313" key="11">
    <source>
        <dbReference type="Proteomes" id="UP000177152"/>
    </source>
</evidence>
<dbReference type="PANTHER" id="PTHR48090:SF3">
    <property type="entry name" value="UNDECAPRENYL-PHOSPHATE 4-DEOXY-4-FORMAMIDO-L-ARABINOSE TRANSFERASE"/>
    <property type="match status" value="1"/>
</dbReference>
<evidence type="ECO:0000256" key="7">
    <source>
        <dbReference type="ARBA" id="ARBA00023136"/>
    </source>
</evidence>
<dbReference type="InterPro" id="IPR001173">
    <property type="entry name" value="Glyco_trans_2-like"/>
</dbReference>
<dbReference type="Proteomes" id="UP000177152">
    <property type="component" value="Unassembled WGS sequence"/>
</dbReference>
<keyword evidence="7 8" id="KW-0472">Membrane</keyword>
<dbReference type="GO" id="GO:0005886">
    <property type="term" value="C:plasma membrane"/>
    <property type="evidence" value="ECO:0007669"/>
    <property type="project" value="TreeGrafter"/>
</dbReference>
<dbReference type="InterPro" id="IPR029044">
    <property type="entry name" value="Nucleotide-diphossugar_trans"/>
</dbReference>
<keyword evidence="3" id="KW-0808">Transferase</keyword>
<dbReference type="GO" id="GO:0016757">
    <property type="term" value="F:glycosyltransferase activity"/>
    <property type="evidence" value="ECO:0007669"/>
    <property type="project" value="UniProtKB-KW"/>
</dbReference>
<keyword evidence="6 8" id="KW-1133">Transmembrane helix</keyword>
<dbReference type="InterPro" id="IPR050256">
    <property type="entry name" value="Glycosyltransferase_2"/>
</dbReference>